<evidence type="ECO:0000313" key="3">
    <source>
        <dbReference type="EMBL" id="MET3694070.1"/>
    </source>
</evidence>
<gene>
    <name evidence="3" type="ORF">ABID43_003625</name>
</gene>
<dbReference type="InterPro" id="IPR051682">
    <property type="entry name" value="Mito_Persulfide_Diox"/>
</dbReference>
<evidence type="ECO:0000256" key="1">
    <source>
        <dbReference type="ARBA" id="ARBA00022723"/>
    </source>
</evidence>
<sequence>MTNALLKNDLVLTLAHEQVAATLSGTLPRPVVQGFFDEPTNTATFVVHDPHSLAAAVIDSVLDFDPAAGTLSYEAADRVVAYVRAQGLTVAWILETHVHADHLSAAPYLQEQLGGQLAIGRGIIQVQDEFGKLFNAGTEFARTGAEFDRLFDDGDCFAIGGIAARVLHVPGHTSADLAYVIGDAAFVGDTLFMPDYGTARADFPGGDARQLFRSTRRLLSLPGDTRLFLCHDYKAPGRDEYVYETTVATQRAENVHVRDGMAEDDFVAMRTARDRTLKAPRLIMPSIQVNMRGGRLPQPEGNGTRYLKIPLKTVRL</sequence>
<dbReference type="Gene3D" id="3.60.15.10">
    <property type="entry name" value="Ribonuclease Z/Hydroxyacylglutathione hydrolase-like"/>
    <property type="match status" value="1"/>
</dbReference>
<dbReference type="Pfam" id="PF00753">
    <property type="entry name" value="Lactamase_B"/>
    <property type="match status" value="1"/>
</dbReference>
<dbReference type="PANTHER" id="PTHR43084">
    <property type="entry name" value="PERSULFIDE DIOXYGENASE ETHE1"/>
    <property type="match status" value="1"/>
</dbReference>
<dbReference type="InterPro" id="IPR036866">
    <property type="entry name" value="RibonucZ/Hydroxyglut_hydro"/>
</dbReference>
<dbReference type="InterPro" id="IPR001279">
    <property type="entry name" value="Metallo-B-lactamas"/>
</dbReference>
<dbReference type="SMART" id="SM00849">
    <property type="entry name" value="Lactamase_B"/>
    <property type="match status" value="1"/>
</dbReference>
<dbReference type="Proteomes" id="UP001549145">
    <property type="component" value="Unassembled WGS sequence"/>
</dbReference>
<evidence type="ECO:0000259" key="2">
    <source>
        <dbReference type="SMART" id="SM00849"/>
    </source>
</evidence>
<keyword evidence="1" id="KW-0479">Metal-binding</keyword>
<accession>A0ABV2LB76</accession>
<dbReference type="CDD" id="cd07724">
    <property type="entry name" value="POD-like_MBL-fold"/>
    <property type="match status" value="1"/>
</dbReference>
<name>A0ABV2LB76_9HYPH</name>
<protein>
    <submittedName>
        <fullName evidence="3">Glyoxylase-like metal-dependent hydrolase (Beta-lactamase superfamily II)</fullName>
    </submittedName>
</protein>
<dbReference type="RefSeq" id="WP_238282897.1">
    <property type="nucleotide sequence ID" value="NZ_BPQL01000211.1"/>
</dbReference>
<dbReference type="PANTHER" id="PTHR43084:SF1">
    <property type="entry name" value="PERSULFIDE DIOXYGENASE ETHE1, MITOCHONDRIAL"/>
    <property type="match status" value="1"/>
</dbReference>
<keyword evidence="4" id="KW-1185">Reference proteome</keyword>
<evidence type="ECO:0000313" key="4">
    <source>
        <dbReference type="Proteomes" id="UP001549145"/>
    </source>
</evidence>
<dbReference type="SUPFAM" id="SSF56281">
    <property type="entry name" value="Metallo-hydrolase/oxidoreductase"/>
    <property type="match status" value="1"/>
</dbReference>
<dbReference type="EMBL" id="JBEPMM010000011">
    <property type="protein sequence ID" value="MET3694070.1"/>
    <property type="molecule type" value="Genomic_DNA"/>
</dbReference>
<organism evidence="3 4">
    <name type="scientific">Methylobacterium goesingense</name>
    <dbReference type="NCBI Taxonomy" id="243690"/>
    <lineage>
        <taxon>Bacteria</taxon>
        <taxon>Pseudomonadati</taxon>
        <taxon>Pseudomonadota</taxon>
        <taxon>Alphaproteobacteria</taxon>
        <taxon>Hyphomicrobiales</taxon>
        <taxon>Methylobacteriaceae</taxon>
        <taxon>Methylobacterium</taxon>
    </lineage>
</organism>
<feature type="domain" description="Metallo-beta-lactamase" evidence="2">
    <location>
        <begin position="41"/>
        <end position="231"/>
    </location>
</feature>
<proteinExistence type="predicted"/>
<reference evidence="3 4" key="1">
    <citation type="submission" date="2024-06" db="EMBL/GenBank/DDBJ databases">
        <title>Genomic Encyclopedia of Type Strains, Phase IV (KMG-IV): sequencing the most valuable type-strain genomes for metagenomic binning, comparative biology and taxonomic classification.</title>
        <authorList>
            <person name="Goeker M."/>
        </authorList>
    </citation>
    <scope>NUCLEOTIDE SEQUENCE [LARGE SCALE GENOMIC DNA]</scope>
    <source>
        <strain evidence="3 4">DSM 21331</strain>
    </source>
</reference>
<comment type="caution">
    <text evidence="3">The sequence shown here is derived from an EMBL/GenBank/DDBJ whole genome shotgun (WGS) entry which is preliminary data.</text>
</comment>
<dbReference type="InterPro" id="IPR044528">
    <property type="entry name" value="POD-like_MBL-fold"/>
</dbReference>